<sequence>MSLNGKDCSGHVEEGDEALGSDDPSRCPDVHPELREEDRELQGSSKGHKRSRLNSTGEGIPVSIKTEKIKALFEPLVRDVDGYVPGSIVRVQLHNFLTYDHVEFHPGPHLNMIIGPNGTGKSSIACAIALGLNWPPSILGRAAELNSFVKMGAMHGYIEIELKGKARKKNLVVRRNLSSTSKSSTYNINGQAATGREVTQRMNDLNVQVGNLCSFLPQDKVSEFAHMSPQQLLRETQRAAGDPRLTNWHDTLITAGKEMAQLAEVLNSEKQQLKTLEDRNAMLERDVQRFNERKEFERQIALVELILPFMEYMEAKRFYTDAKTKQRALHKHVQTLQQKNQPIHDFKRLLETRLKRINEQRDSKKEAAKRKFKSMKAKWEENEEMLSNLKKEEKNRSKKIQEVEGKVQALRADLAQPIPVERMAEIDEEIHRLNQSNKDTRERQFDLKQQQKRLIDDQSRANAEVAEGERALKQLDDVSHRKLQNLAQHDPDCAAVITWLRANKHRFCMEIMEPAVISLTVPNKDYVHAVEACFTATQFKTFVAQCDDDYRLLNQLVSDTAEALGRKARITTWFRPAEKNMMPPPMTLEEMRELGFDGYAINFVDCPRAMHGFLVRECQLHRTPIALRAERLNSAKAMEVISRTGGGNYVVGKTMNMVTRSQYGRRLPQNLTRDIRPARVLVGLVVDPAARYNIERRIIQGRDQLALLEEEARRLGDVEREIQREHGEYKEAIDALKARKQAIVHAKSRVAMLEIKLREQQKRLAELQRIKSTHAERAQLKKKLLIVTSQRADIAEQYADLVRISIKDQMDATKLGLVYLQETSRKNALELLLEERDVEYQAALATFNTANAVYIELKERSKELLDISKAKLDDVDDELRKTFQAMEESGKAHERSAEQLRDELETLRQKLELVLGTEPSVIEQYERRKEEIRSLSRKVEEREQQAAKIEKSIKVARDNWHPALQSLITSIGTKFSEAFDRIGCAGELQLTSHDDYEKWAITILVKFRDTEQLQQLTAHRQSGGERSLSTILYLMSMTEHARAPFSLVDEINQGMDQRAERVVHNELVKTTCRADSGQYFLITPKLLPDLKYDRLMKVLCVNNGEWLPENDGLGNMLNMICNYATKRRGSIATATM</sequence>
<reference evidence="1" key="1">
    <citation type="submission" date="2021-03" db="EMBL/GenBank/DDBJ databases">
        <title>Evolutionary priming and transition to the ectomycorrhizal habit in an iconic lineage of mushroom-forming fungi: is preadaptation a requirement?</title>
        <authorList>
            <consortium name="DOE Joint Genome Institute"/>
            <person name="Looney B.P."/>
            <person name="Miyauchi S."/>
            <person name="Morin E."/>
            <person name="Drula E."/>
            <person name="Courty P.E."/>
            <person name="Chicoki N."/>
            <person name="Fauchery L."/>
            <person name="Kohler A."/>
            <person name="Kuo A."/>
            <person name="LaButti K."/>
            <person name="Pangilinan J."/>
            <person name="Lipzen A."/>
            <person name="Riley R."/>
            <person name="Andreopoulos W."/>
            <person name="He G."/>
            <person name="Johnson J."/>
            <person name="Barry K.W."/>
            <person name="Grigoriev I.V."/>
            <person name="Nagy L."/>
            <person name="Hibbett D."/>
            <person name="Henrissat B."/>
            <person name="Matheny P.B."/>
            <person name="Labbe J."/>
            <person name="Martin A.F."/>
        </authorList>
    </citation>
    <scope>NUCLEOTIDE SEQUENCE</scope>
    <source>
        <strain evidence="1">BPL698</strain>
    </source>
</reference>
<protein>
    <submittedName>
        <fullName evidence="1">P-loop containing nucleoside triphosphate hydrolase protein</fullName>
    </submittedName>
</protein>
<proteinExistence type="predicted"/>
<keyword evidence="1" id="KW-0378">Hydrolase</keyword>
<keyword evidence="2" id="KW-1185">Reference proteome</keyword>
<accession>A0ACC0U4W3</accession>
<organism evidence="1 2">
    <name type="scientific">Russula earlei</name>
    <dbReference type="NCBI Taxonomy" id="71964"/>
    <lineage>
        <taxon>Eukaryota</taxon>
        <taxon>Fungi</taxon>
        <taxon>Dikarya</taxon>
        <taxon>Basidiomycota</taxon>
        <taxon>Agaricomycotina</taxon>
        <taxon>Agaricomycetes</taxon>
        <taxon>Russulales</taxon>
        <taxon>Russulaceae</taxon>
        <taxon>Russula</taxon>
    </lineage>
</organism>
<evidence type="ECO:0000313" key="2">
    <source>
        <dbReference type="Proteomes" id="UP001207468"/>
    </source>
</evidence>
<gene>
    <name evidence="1" type="ORF">F5148DRAFT_1212461</name>
</gene>
<dbReference type="Proteomes" id="UP001207468">
    <property type="component" value="Unassembled WGS sequence"/>
</dbReference>
<comment type="caution">
    <text evidence="1">The sequence shown here is derived from an EMBL/GenBank/DDBJ whole genome shotgun (WGS) entry which is preliminary data.</text>
</comment>
<name>A0ACC0U4W3_9AGAM</name>
<evidence type="ECO:0000313" key="1">
    <source>
        <dbReference type="EMBL" id="KAI9462755.1"/>
    </source>
</evidence>
<dbReference type="EMBL" id="JAGFNK010000164">
    <property type="protein sequence ID" value="KAI9462755.1"/>
    <property type="molecule type" value="Genomic_DNA"/>
</dbReference>